<evidence type="ECO:0000256" key="6">
    <source>
        <dbReference type="ARBA" id="ARBA00022777"/>
    </source>
</evidence>
<gene>
    <name evidence="12" type="ORF">EFE23_25855</name>
</gene>
<dbReference type="Gene3D" id="1.20.5.1930">
    <property type="match status" value="1"/>
</dbReference>
<dbReference type="Proteomes" id="UP000280698">
    <property type="component" value="Unassembled WGS sequence"/>
</dbReference>
<reference evidence="12 13" key="1">
    <citation type="submission" date="2018-11" db="EMBL/GenBank/DDBJ databases">
        <title>Micromonospora sp. PPF5-17, a new actinomycetes isolated from a hot spring soil.</title>
        <authorList>
            <person name="Thawai C."/>
        </authorList>
    </citation>
    <scope>NUCLEOTIDE SEQUENCE [LARGE SCALE GENOMIC DNA]</scope>
    <source>
        <strain evidence="12 13">PPF5-17</strain>
    </source>
</reference>
<dbReference type="InterPro" id="IPR011712">
    <property type="entry name" value="Sig_transdc_His_kin_sub3_dim/P"/>
</dbReference>
<dbReference type="Pfam" id="PF13796">
    <property type="entry name" value="Sensor"/>
    <property type="match status" value="1"/>
</dbReference>
<evidence type="ECO:0000256" key="10">
    <source>
        <dbReference type="SAM" id="Phobius"/>
    </source>
</evidence>
<dbReference type="Gene3D" id="3.30.565.10">
    <property type="entry name" value="Histidine kinase-like ATPase, C-terminal domain"/>
    <property type="match status" value="1"/>
</dbReference>
<dbReference type="CDD" id="cd16917">
    <property type="entry name" value="HATPase_UhpB-NarQ-NarX-like"/>
    <property type="match status" value="1"/>
</dbReference>
<dbReference type="EMBL" id="RJLN01000125">
    <property type="protein sequence ID" value="RNL88362.1"/>
    <property type="molecule type" value="Genomic_DNA"/>
</dbReference>
<evidence type="ECO:0000259" key="11">
    <source>
        <dbReference type="SMART" id="SM00387"/>
    </source>
</evidence>
<keyword evidence="5" id="KW-0547">Nucleotide-binding</keyword>
<comment type="caution">
    <text evidence="12">The sequence shown here is derived from an EMBL/GenBank/DDBJ whole genome shotgun (WGS) entry which is preliminary data.</text>
</comment>
<keyword evidence="3" id="KW-0597">Phosphoprotein</keyword>
<organism evidence="12 13">
    <name type="scientific">Micromonospora solifontis</name>
    <dbReference type="NCBI Taxonomy" id="2487138"/>
    <lineage>
        <taxon>Bacteria</taxon>
        <taxon>Bacillati</taxon>
        <taxon>Actinomycetota</taxon>
        <taxon>Actinomycetes</taxon>
        <taxon>Micromonosporales</taxon>
        <taxon>Micromonosporaceae</taxon>
        <taxon>Micromonospora</taxon>
    </lineage>
</organism>
<dbReference type="Pfam" id="PF07730">
    <property type="entry name" value="HisKA_3"/>
    <property type="match status" value="1"/>
</dbReference>
<keyword evidence="10" id="KW-0812">Transmembrane</keyword>
<dbReference type="InterPro" id="IPR003594">
    <property type="entry name" value="HATPase_dom"/>
</dbReference>
<evidence type="ECO:0000256" key="5">
    <source>
        <dbReference type="ARBA" id="ARBA00022741"/>
    </source>
</evidence>
<evidence type="ECO:0000256" key="3">
    <source>
        <dbReference type="ARBA" id="ARBA00022553"/>
    </source>
</evidence>
<keyword evidence="8" id="KW-0902">Two-component regulatory system</keyword>
<keyword evidence="4" id="KW-0808">Transferase</keyword>
<keyword evidence="6 12" id="KW-0418">Kinase</keyword>
<evidence type="ECO:0000313" key="13">
    <source>
        <dbReference type="Proteomes" id="UP000280698"/>
    </source>
</evidence>
<sequence length="451" mass="47228">MDAIPTIRPAGRRPGRGDRAGPAGDRGAGAGRHAPPAGGVAGGGPVRSVAGTVLRAPVAARTWREVGYAVTGTVLAVPTFAVALLGLVCSALSLLTIGLPLLTGVLVLARLTVRYFRGPARLFLGWSWPNPPPARRRGLGPMRWAGAVLTDASGWKALAYCFARLPLMAAAAYLGGVLIVGGLLGITYPVWMHRFPQDPPWGGPWGLAGQGLAALLAFPWYFRLIVWLDRRLIRALLEPSPDQARIAALEASRAALRADSAALLQRVERDLHDGTQARLVALGVTLSRMAHRVDEPELRVMVAQARGAVMEALTELRDIVRGIHPPALDAGLSTAIETLAARSAVPVDVHVALPERPAPETESALYFSAAELLTNVAKHAGASRIRLDLRAAGGALRLAVTDDGRGGARPGSGGTGLAGLVRRIESLDGALRVDSPPGGPTTITVELPCEL</sequence>
<dbReference type="GO" id="GO:0016301">
    <property type="term" value="F:kinase activity"/>
    <property type="evidence" value="ECO:0007669"/>
    <property type="project" value="UniProtKB-KW"/>
</dbReference>
<keyword evidence="7" id="KW-0067">ATP-binding</keyword>
<feature type="domain" description="Histidine kinase/HSP90-like ATPase" evidence="11">
    <location>
        <begin position="360"/>
        <end position="451"/>
    </location>
</feature>
<evidence type="ECO:0000256" key="4">
    <source>
        <dbReference type="ARBA" id="ARBA00022679"/>
    </source>
</evidence>
<feature type="transmembrane region" description="Helical" evidence="10">
    <location>
        <begin position="165"/>
        <end position="191"/>
    </location>
</feature>
<name>A0ABX9W9I3_9ACTN</name>
<dbReference type="InterPro" id="IPR025828">
    <property type="entry name" value="Put_sensor_dom"/>
</dbReference>
<feature type="transmembrane region" description="Helical" evidence="10">
    <location>
        <begin position="66"/>
        <end position="88"/>
    </location>
</feature>
<evidence type="ECO:0000256" key="8">
    <source>
        <dbReference type="ARBA" id="ARBA00023012"/>
    </source>
</evidence>
<dbReference type="EC" id="2.7.13.3" evidence="2"/>
<dbReference type="InterPro" id="IPR050482">
    <property type="entry name" value="Sensor_HK_TwoCompSys"/>
</dbReference>
<dbReference type="PANTHER" id="PTHR24421">
    <property type="entry name" value="NITRATE/NITRITE SENSOR PROTEIN NARX-RELATED"/>
    <property type="match status" value="1"/>
</dbReference>
<dbReference type="SMART" id="SM00387">
    <property type="entry name" value="HATPase_c"/>
    <property type="match status" value="1"/>
</dbReference>
<dbReference type="Pfam" id="PF02518">
    <property type="entry name" value="HATPase_c"/>
    <property type="match status" value="1"/>
</dbReference>
<dbReference type="InterPro" id="IPR036890">
    <property type="entry name" value="HATPase_C_sf"/>
</dbReference>
<evidence type="ECO:0000256" key="9">
    <source>
        <dbReference type="SAM" id="MobiDB-lite"/>
    </source>
</evidence>
<evidence type="ECO:0000256" key="2">
    <source>
        <dbReference type="ARBA" id="ARBA00012438"/>
    </source>
</evidence>
<protein>
    <recommendedName>
        <fullName evidence="2">histidine kinase</fullName>
        <ecNumber evidence="2">2.7.13.3</ecNumber>
    </recommendedName>
</protein>
<keyword evidence="10" id="KW-0472">Membrane</keyword>
<proteinExistence type="predicted"/>
<comment type="catalytic activity">
    <reaction evidence="1">
        <text>ATP + protein L-histidine = ADP + protein N-phospho-L-histidine.</text>
        <dbReference type="EC" id="2.7.13.3"/>
    </reaction>
</comment>
<feature type="region of interest" description="Disordered" evidence="9">
    <location>
        <begin position="1"/>
        <end position="43"/>
    </location>
</feature>
<evidence type="ECO:0000256" key="1">
    <source>
        <dbReference type="ARBA" id="ARBA00000085"/>
    </source>
</evidence>
<dbReference type="SUPFAM" id="SSF55874">
    <property type="entry name" value="ATPase domain of HSP90 chaperone/DNA topoisomerase II/histidine kinase"/>
    <property type="match status" value="1"/>
</dbReference>
<dbReference type="PANTHER" id="PTHR24421:SF10">
    <property type="entry name" value="NITRATE_NITRITE SENSOR PROTEIN NARQ"/>
    <property type="match status" value="1"/>
</dbReference>
<accession>A0ABX9W9I3</accession>
<keyword evidence="13" id="KW-1185">Reference proteome</keyword>
<keyword evidence="10" id="KW-1133">Transmembrane helix</keyword>
<feature type="transmembrane region" description="Helical" evidence="10">
    <location>
        <begin position="203"/>
        <end position="222"/>
    </location>
</feature>
<evidence type="ECO:0000313" key="12">
    <source>
        <dbReference type="EMBL" id="RNL88362.1"/>
    </source>
</evidence>
<feature type="transmembrane region" description="Helical" evidence="10">
    <location>
        <begin position="94"/>
        <end position="113"/>
    </location>
</feature>
<evidence type="ECO:0000256" key="7">
    <source>
        <dbReference type="ARBA" id="ARBA00022840"/>
    </source>
</evidence>